<accession>A0ABQ9HL10</accession>
<dbReference type="EMBL" id="JARBHB010000004">
    <property type="protein sequence ID" value="KAJ8885033.1"/>
    <property type="molecule type" value="Genomic_DNA"/>
</dbReference>
<dbReference type="Pfam" id="PF14223">
    <property type="entry name" value="Retrotran_gag_2"/>
    <property type="match status" value="1"/>
</dbReference>
<name>A0ABQ9HL10_9NEOP</name>
<comment type="caution">
    <text evidence="1">The sequence shown here is derived from an EMBL/GenBank/DDBJ whole genome shotgun (WGS) entry which is preliminary data.</text>
</comment>
<proteinExistence type="predicted"/>
<protein>
    <submittedName>
        <fullName evidence="1">Uncharacterized protein</fullName>
    </submittedName>
</protein>
<organism evidence="1 2">
    <name type="scientific">Dryococelus australis</name>
    <dbReference type="NCBI Taxonomy" id="614101"/>
    <lineage>
        <taxon>Eukaryota</taxon>
        <taxon>Metazoa</taxon>
        <taxon>Ecdysozoa</taxon>
        <taxon>Arthropoda</taxon>
        <taxon>Hexapoda</taxon>
        <taxon>Insecta</taxon>
        <taxon>Pterygota</taxon>
        <taxon>Neoptera</taxon>
        <taxon>Polyneoptera</taxon>
        <taxon>Phasmatodea</taxon>
        <taxon>Verophasmatodea</taxon>
        <taxon>Anareolatae</taxon>
        <taxon>Phasmatidae</taxon>
        <taxon>Eurycanthinae</taxon>
        <taxon>Dryococelus</taxon>
    </lineage>
</organism>
<evidence type="ECO:0000313" key="2">
    <source>
        <dbReference type="Proteomes" id="UP001159363"/>
    </source>
</evidence>
<gene>
    <name evidence="1" type="ORF">PR048_011229</name>
</gene>
<reference evidence="1 2" key="1">
    <citation type="submission" date="2023-02" db="EMBL/GenBank/DDBJ databases">
        <title>LHISI_Scaffold_Assembly.</title>
        <authorList>
            <person name="Stuart O.P."/>
            <person name="Cleave R."/>
            <person name="Magrath M.J.L."/>
            <person name="Mikheyev A.S."/>
        </authorList>
    </citation>
    <scope>NUCLEOTIDE SEQUENCE [LARGE SCALE GENOMIC DNA]</scope>
    <source>
        <strain evidence="1">Daus_M_001</strain>
        <tissue evidence="1">Leg muscle</tissue>
    </source>
</reference>
<sequence length="320" mass="36571">MATRVVQYPHLTDTNFKNRKFRVVFLLDEKDVRWIVVCDKTLEDLTEKDLDDAKKVDKKARNIIINCVSDRHIDYVRNARMSVDMLIALRTLYKFDNLVSDLEGMGSKLNQDDKVCHLLLTLPNHYDNVVTVLETMDADLTLDLVKSRLRDTDLKLNHIQTNVGNEETSFVASYRPVRKCFGCGDPSHLIADYPKAQCKHSDREGSRDRGCRNYRGRSQRSHCGGGFKSNYCLEESEVTFVATMGNETVLISEEESVQGIQFVLDSGCTDHLVMPELKSSMTDIEDLEEPIRIKELTAEQKRTPRLYEGTGLLMIKLEAL</sequence>
<dbReference type="Proteomes" id="UP001159363">
    <property type="component" value="Chromosome X"/>
</dbReference>
<keyword evidence="2" id="KW-1185">Reference proteome</keyword>
<evidence type="ECO:0000313" key="1">
    <source>
        <dbReference type="EMBL" id="KAJ8885033.1"/>
    </source>
</evidence>